<feature type="coiled-coil region" evidence="2">
    <location>
        <begin position="119"/>
        <end position="146"/>
    </location>
</feature>
<keyword evidence="1" id="KW-0430">Lectin</keyword>
<evidence type="ECO:0000256" key="3">
    <source>
        <dbReference type="SAM" id="MobiDB-lite"/>
    </source>
</evidence>
<proteinExistence type="predicted"/>
<feature type="domain" description="C-type lectin" evidence="5">
    <location>
        <begin position="285"/>
        <end position="402"/>
    </location>
</feature>
<dbReference type="Gene3D" id="3.10.100.10">
    <property type="entry name" value="Mannose-Binding Protein A, subunit A"/>
    <property type="match status" value="2"/>
</dbReference>
<sequence>MDETVYEDGDFPSWSSAASQPADLNHATGTSDVPVFAMDETDFYEDVDSPSELSAASRPADLNTATGTSDKPDTTGCIPGSCRGSSGQSKVCTSDMMKASVVVTIVLFCCMLGAIFFLADVAQLIKSRLEKEKEKEKETMQHTEVTCPGGYQKYRKVCYKAFDTMKTFNESAKTCLADGGTLAMPRDSGINAFLIALKNGVKMNGDFWFGLHDQREEGEWEWVDGTALGTSYNAWSPGGNDGRDFEQDCAMYWGIQWFGWNCVLEDRFICQVILTVTCPGGYQKYRKVCYKAFDTMKTFNESAKTCLADGGTLAMPRDSGINAFLIALKNGVKMNGDFWFGLHDQREEGEWEWVDGTALGTSYNAWSPGGNDGRDFEQDCAMYWGIQWFGWNCVLEDRFICQVILTDSPGK</sequence>
<evidence type="ECO:0000313" key="6">
    <source>
        <dbReference type="EMBL" id="CAH1266932.1"/>
    </source>
</evidence>
<dbReference type="AlphaFoldDB" id="A0A8K0A0Z2"/>
<dbReference type="PANTHER" id="PTHR22799:SF6">
    <property type="entry name" value="C-TYPE LECTIN DOMAIN FAMILY 4 MEMBER M-LIKE"/>
    <property type="match status" value="1"/>
</dbReference>
<accession>A0A8K0A0Z2</accession>
<protein>
    <submittedName>
        <fullName evidence="6">MRC1 protein</fullName>
    </submittedName>
</protein>
<dbReference type="GO" id="GO:0030246">
    <property type="term" value="F:carbohydrate binding"/>
    <property type="evidence" value="ECO:0007669"/>
    <property type="project" value="UniProtKB-KW"/>
</dbReference>
<dbReference type="InterPro" id="IPR051663">
    <property type="entry name" value="CLec_Tetranectin-domain"/>
</dbReference>
<feature type="domain" description="C-type lectin" evidence="5">
    <location>
        <begin position="154"/>
        <end position="271"/>
    </location>
</feature>
<evidence type="ECO:0000259" key="5">
    <source>
        <dbReference type="PROSITE" id="PS50041"/>
    </source>
</evidence>
<evidence type="ECO:0000256" key="2">
    <source>
        <dbReference type="SAM" id="Coils"/>
    </source>
</evidence>
<dbReference type="InterPro" id="IPR016187">
    <property type="entry name" value="CTDL_fold"/>
</dbReference>
<keyword evidence="4" id="KW-0472">Membrane</keyword>
<feature type="transmembrane region" description="Helical" evidence="4">
    <location>
        <begin position="99"/>
        <end position="119"/>
    </location>
</feature>
<organism evidence="6 7">
    <name type="scientific">Branchiostoma lanceolatum</name>
    <name type="common">Common lancelet</name>
    <name type="synonym">Amphioxus lanceolatum</name>
    <dbReference type="NCBI Taxonomy" id="7740"/>
    <lineage>
        <taxon>Eukaryota</taxon>
        <taxon>Metazoa</taxon>
        <taxon>Chordata</taxon>
        <taxon>Cephalochordata</taxon>
        <taxon>Leptocardii</taxon>
        <taxon>Amphioxiformes</taxon>
        <taxon>Branchiostomatidae</taxon>
        <taxon>Branchiostoma</taxon>
    </lineage>
</organism>
<dbReference type="SMART" id="SM00034">
    <property type="entry name" value="CLECT"/>
    <property type="match status" value="2"/>
</dbReference>
<dbReference type="PANTHER" id="PTHR22799">
    <property type="entry name" value="TETRANECTIN-RELATED"/>
    <property type="match status" value="1"/>
</dbReference>
<evidence type="ECO:0000256" key="4">
    <source>
        <dbReference type="SAM" id="Phobius"/>
    </source>
</evidence>
<dbReference type="PROSITE" id="PS50041">
    <property type="entry name" value="C_TYPE_LECTIN_2"/>
    <property type="match status" value="2"/>
</dbReference>
<keyword evidence="2" id="KW-0175">Coiled coil</keyword>
<keyword evidence="4" id="KW-0812">Transmembrane</keyword>
<feature type="region of interest" description="Disordered" evidence="3">
    <location>
        <begin position="47"/>
        <end position="87"/>
    </location>
</feature>
<name>A0A8K0A0Z2_BRALA</name>
<gene>
    <name evidence="6" type="primary">MRC1</name>
    <name evidence="6" type="ORF">BLAG_LOCUS20440</name>
</gene>
<reference evidence="6" key="1">
    <citation type="submission" date="2022-01" db="EMBL/GenBank/DDBJ databases">
        <authorList>
            <person name="Braso-Vives M."/>
        </authorList>
    </citation>
    <scope>NUCLEOTIDE SEQUENCE</scope>
</reference>
<keyword evidence="4" id="KW-1133">Transmembrane helix</keyword>
<dbReference type="OrthoDB" id="7357196at2759"/>
<feature type="compositionally biased region" description="Acidic residues" evidence="3">
    <location>
        <begin position="1"/>
        <end position="10"/>
    </location>
</feature>
<dbReference type="InterPro" id="IPR001304">
    <property type="entry name" value="C-type_lectin-like"/>
</dbReference>
<evidence type="ECO:0000313" key="7">
    <source>
        <dbReference type="Proteomes" id="UP000838412"/>
    </source>
</evidence>
<dbReference type="Pfam" id="PF00059">
    <property type="entry name" value="Lectin_C"/>
    <property type="match status" value="2"/>
</dbReference>
<evidence type="ECO:0000256" key="1">
    <source>
        <dbReference type="ARBA" id="ARBA00022734"/>
    </source>
</evidence>
<dbReference type="SUPFAM" id="SSF56436">
    <property type="entry name" value="C-type lectin-like"/>
    <property type="match status" value="2"/>
</dbReference>
<dbReference type="CDD" id="cd00037">
    <property type="entry name" value="CLECT"/>
    <property type="match status" value="2"/>
</dbReference>
<dbReference type="InterPro" id="IPR016186">
    <property type="entry name" value="C-type_lectin-like/link_sf"/>
</dbReference>
<keyword evidence="7" id="KW-1185">Reference proteome</keyword>
<feature type="region of interest" description="Disordered" evidence="3">
    <location>
        <begin position="1"/>
        <end position="31"/>
    </location>
</feature>
<dbReference type="EMBL" id="OV696691">
    <property type="protein sequence ID" value="CAH1266932.1"/>
    <property type="molecule type" value="Genomic_DNA"/>
</dbReference>
<dbReference type="Proteomes" id="UP000838412">
    <property type="component" value="Chromosome 6"/>
</dbReference>